<feature type="region of interest" description="Disordered" evidence="1">
    <location>
        <begin position="1"/>
        <end position="36"/>
    </location>
</feature>
<dbReference type="GeneID" id="14921661"/>
<gene>
    <name evidence="3" type="ORF">ACA1_055570</name>
</gene>
<name>L8H8J8_ACACF</name>
<dbReference type="Proteomes" id="UP000011083">
    <property type="component" value="Unassembled WGS sequence"/>
</dbReference>
<evidence type="ECO:0000313" key="4">
    <source>
        <dbReference type="Proteomes" id="UP000011083"/>
    </source>
</evidence>
<accession>L8H8J8</accession>
<keyword evidence="2" id="KW-1133">Transmembrane helix</keyword>
<protein>
    <submittedName>
        <fullName evidence="3">Uncharacterized protein</fullName>
    </submittedName>
</protein>
<evidence type="ECO:0000256" key="2">
    <source>
        <dbReference type="SAM" id="Phobius"/>
    </source>
</evidence>
<evidence type="ECO:0000313" key="3">
    <source>
        <dbReference type="EMBL" id="ELR20791.1"/>
    </source>
</evidence>
<dbReference type="AlphaFoldDB" id="L8H8J8"/>
<dbReference type="RefSeq" id="XP_004344194.1">
    <property type="nucleotide sequence ID" value="XM_004344144.1"/>
</dbReference>
<keyword evidence="2" id="KW-0472">Membrane</keyword>
<reference evidence="3 4" key="1">
    <citation type="journal article" date="2013" name="Genome Biol.">
        <title>Genome of Acanthamoeba castellanii highlights extensive lateral gene transfer and early evolution of tyrosine kinase signaling.</title>
        <authorList>
            <person name="Clarke M."/>
            <person name="Lohan A.J."/>
            <person name="Liu B."/>
            <person name="Lagkouvardos I."/>
            <person name="Roy S."/>
            <person name="Zafar N."/>
            <person name="Bertelli C."/>
            <person name="Schilde C."/>
            <person name="Kianianmomeni A."/>
            <person name="Burglin T.R."/>
            <person name="Frech C."/>
            <person name="Turcotte B."/>
            <person name="Kopec K.O."/>
            <person name="Synnott J.M."/>
            <person name="Choo C."/>
            <person name="Paponov I."/>
            <person name="Finkler A."/>
            <person name="Soon Heng Tan C."/>
            <person name="Hutchins A.P."/>
            <person name="Weinmeier T."/>
            <person name="Rattei T."/>
            <person name="Chu J.S."/>
            <person name="Gimenez G."/>
            <person name="Irimia M."/>
            <person name="Rigden D.J."/>
            <person name="Fitzpatrick D.A."/>
            <person name="Lorenzo-Morales J."/>
            <person name="Bateman A."/>
            <person name="Chiu C.H."/>
            <person name="Tang P."/>
            <person name="Hegemann P."/>
            <person name="Fromm H."/>
            <person name="Raoult D."/>
            <person name="Greub G."/>
            <person name="Miranda-Saavedra D."/>
            <person name="Chen N."/>
            <person name="Nash P."/>
            <person name="Ginger M.L."/>
            <person name="Horn M."/>
            <person name="Schaap P."/>
            <person name="Caler L."/>
            <person name="Loftus B."/>
        </authorList>
    </citation>
    <scope>NUCLEOTIDE SEQUENCE [LARGE SCALE GENOMIC DNA]</scope>
    <source>
        <strain evidence="3 4">Neff</strain>
    </source>
</reference>
<evidence type="ECO:0000256" key="1">
    <source>
        <dbReference type="SAM" id="MobiDB-lite"/>
    </source>
</evidence>
<feature type="compositionally biased region" description="Basic residues" evidence="1">
    <location>
        <begin position="1"/>
        <end position="16"/>
    </location>
</feature>
<organism evidence="3 4">
    <name type="scientific">Acanthamoeba castellanii (strain ATCC 30010 / Neff)</name>
    <dbReference type="NCBI Taxonomy" id="1257118"/>
    <lineage>
        <taxon>Eukaryota</taxon>
        <taxon>Amoebozoa</taxon>
        <taxon>Discosea</taxon>
        <taxon>Longamoebia</taxon>
        <taxon>Centramoebida</taxon>
        <taxon>Acanthamoebidae</taxon>
        <taxon>Acanthamoeba</taxon>
    </lineage>
</organism>
<keyword evidence="4" id="KW-1185">Reference proteome</keyword>
<dbReference type="EMBL" id="KB007909">
    <property type="protein sequence ID" value="ELR20791.1"/>
    <property type="molecule type" value="Genomic_DNA"/>
</dbReference>
<dbReference type="KEGG" id="acan:ACA1_055570"/>
<keyword evidence="2" id="KW-0812">Transmembrane</keyword>
<proteinExistence type="predicted"/>
<feature type="transmembrane region" description="Helical" evidence="2">
    <location>
        <begin position="302"/>
        <end position="327"/>
    </location>
</feature>
<dbReference type="VEuPathDB" id="AmoebaDB:ACA1_055570"/>
<sequence length="353" mass="38356">MWRTQPRRFRAVRQPKPKPESQRLTQPEPQRVGQPGLHVDILPKADNGTVVPVPVLGFRLIRAAQINASGAVTLPATFVNGTWSRVNSNALNASQSFIYACRLAFPNGTALRPEPATLRLQLYIFNRSLNITLDRLLAYNTTPAYSKMTLSISHWPWLEAEQHAADRLQVRLRITPPFNGTLQAGNESNGLVQTFTLTGQALPPFIEKLLNGRQLVRRVRLVDAVELDSQVVVTNTSALSMLGAERSKVDFALNITTSELVLSFGHFNSTLVYDPDFGVLLEGKENGGGDGNGVGSDDNTALIVSVSVLVPVAVLVVVAVVVGALVLTRQARARFTAAAVQSTANINFSSEDL</sequence>